<name>A0A919XXK5_9BACL</name>
<comment type="caution">
    <text evidence="1">The sequence shown here is derived from an EMBL/GenBank/DDBJ whole genome shotgun (WGS) entry which is preliminary data.</text>
</comment>
<protein>
    <submittedName>
        <fullName evidence="1">Uncharacterized protein</fullName>
    </submittedName>
</protein>
<dbReference type="EMBL" id="BORR01000012">
    <property type="protein sequence ID" value="GIO38467.1"/>
    <property type="molecule type" value="Genomic_DNA"/>
</dbReference>
<dbReference type="AlphaFoldDB" id="A0A919XXK5"/>
<accession>A0A919XXK5</accession>
<dbReference type="Proteomes" id="UP000681162">
    <property type="component" value="Unassembled WGS sequence"/>
</dbReference>
<sequence>MFSVRHESVCEEAIASTRTKRLLTEVTSESSRLCLSHSVNIQIQTSQH</sequence>
<evidence type="ECO:0000313" key="2">
    <source>
        <dbReference type="Proteomes" id="UP000681162"/>
    </source>
</evidence>
<proteinExistence type="predicted"/>
<keyword evidence="2" id="KW-1185">Reference proteome</keyword>
<evidence type="ECO:0000313" key="1">
    <source>
        <dbReference type="EMBL" id="GIO38467.1"/>
    </source>
</evidence>
<organism evidence="1 2">
    <name type="scientific">Paenibacillus antibioticophila</name>
    <dbReference type="NCBI Taxonomy" id="1274374"/>
    <lineage>
        <taxon>Bacteria</taxon>
        <taxon>Bacillati</taxon>
        <taxon>Bacillota</taxon>
        <taxon>Bacilli</taxon>
        <taxon>Bacillales</taxon>
        <taxon>Paenibacillaceae</taxon>
        <taxon>Paenibacillus</taxon>
    </lineage>
</organism>
<reference evidence="1 2" key="1">
    <citation type="submission" date="2021-03" db="EMBL/GenBank/DDBJ databases">
        <title>Antimicrobial resistance genes in bacteria isolated from Japanese honey, and their potential for conferring macrolide and lincosamide resistance in the American foulbrood pathogen Paenibacillus larvae.</title>
        <authorList>
            <person name="Okamoto M."/>
            <person name="Kumagai M."/>
            <person name="Kanamori H."/>
            <person name="Takamatsu D."/>
        </authorList>
    </citation>
    <scope>NUCLEOTIDE SEQUENCE [LARGE SCALE GENOMIC DNA]</scope>
    <source>
        <strain evidence="1 2">J41TS12</strain>
    </source>
</reference>
<gene>
    <name evidence="1" type="ORF">J41TS12_33280</name>
</gene>